<dbReference type="GO" id="GO:0019521">
    <property type="term" value="P:D-gluconate metabolic process"/>
    <property type="evidence" value="ECO:0007669"/>
    <property type="project" value="UniProtKB-KW"/>
</dbReference>
<keyword evidence="3" id="KW-0311">Gluconate utilization</keyword>
<name>A0A5K7WVQ7_9BACL</name>
<evidence type="ECO:0000256" key="2">
    <source>
        <dbReference type="ARBA" id="ARBA00023002"/>
    </source>
</evidence>
<dbReference type="InterPro" id="IPR006183">
    <property type="entry name" value="Pgluconate_DH"/>
</dbReference>
<comment type="similarity">
    <text evidence="1">Belongs to the 6-phosphogluconate dehydrogenase family.</text>
</comment>
<dbReference type="InterPro" id="IPR008927">
    <property type="entry name" value="6-PGluconate_DH-like_C_sf"/>
</dbReference>
<evidence type="ECO:0000256" key="3">
    <source>
        <dbReference type="ARBA" id="ARBA00023064"/>
    </source>
</evidence>
<dbReference type="GO" id="GO:0006098">
    <property type="term" value="P:pentose-phosphate shunt"/>
    <property type="evidence" value="ECO:0007669"/>
    <property type="project" value="InterPro"/>
</dbReference>
<accession>A0A5K7WVQ7</accession>
<proteinExistence type="inferred from homology"/>
<dbReference type="Proteomes" id="UP000326951">
    <property type="component" value="Chromosome"/>
</dbReference>
<protein>
    <submittedName>
        <fullName evidence="5">6-phosphogluconate dehydrogenase (Decarboxylating)</fullName>
    </submittedName>
</protein>
<dbReference type="GO" id="GO:0004616">
    <property type="term" value="F:phosphogluconate dehydrogenase (decarboxylating) activity"/>
    <property type="evidence" value="ECO:0007669"/>
    <property type="project" value="InterPro"/>
</dbReference>
<keyword evidence="2" id="KW-0560">Oxidoreductase</keyword>
<evidence type="ECO:0000313" key="6">
    <source>
        <dbReference type="Proteomes" id="UP000326951"/>
    </source>
</evidence>
<evidence type="ECO:0000313" key="5">
    <source>
        <dbReference type="EMBL" id="BBN98771.1"/>
    </source>
</evidence>
<evidence type="ECO:0000259" key="4">
    <source>
        <dbReference type="SMART" id="SM01350"/>
    </source>
</evidence>
<dbReference type="NCBIfam" id="NF007161">
    <property type="entry name" value="PRK09599.1"/>
    <property type="match status" value="1"/>
</dbReference>
<dbReference type="GO" id="GO:0050661">
    <property type="term" value="F:NADP binding"/>
    <property type="evidence" value="ECO:0007669"/>
    <property type="project" value="InterPro"/>
</dbReference>
<dbReference type="SUPFAM" id="SSF51735">
    <property type="entry name" value="NAD(P)-binding Rossmann-fold domains"/>
    <property type="match status" value="1"/>
</dbReference>
<dbReference type="InterPro" id="IPR006114">
    <property type="entry name" value="6PGDH_C"/>
</dbReference>
<dbReference type="PRINTS" id="PR00076">
    <property type="entry name" value="6PGDHDRGNASE"/>
</dbReference>
<dbReference type="AlphaFoldDB" id="A0A5K7WVQ7"/>
<reference evidence="5 6" key="1">
    <citation type="submission" date="2019-09" db="EMBL/GenBank/DDBJ databases">
        <title>Complete genome sequence of Sporolactobacillus terrae 70-3.</title>
        <authorList>
            <person name="Tanaka N."/>
            <person name="Shiwa Y."/>
            <person name="Fujita N."/>
            <person name="Tanasupawat S."/>
        </authorList>
    </citation>
    <scope>NUCLEOTIDE SEQUENCE [LARGE SCALE GENOMIC DNA]</scope>
    <source>
        <strain evidence="5 6">70-3</strain>
    </source>
</reference>
<dbReference type="SUPFAM" id="SSF48179">
    <property type="entry name" value="6-phosphogluconate dehydrogenase C-terminal domain-like"/>
    <property type="match status" value="1"/>
</dbReference>
<dbReference type="InterPro" id="IPR006184">
    <property type="entry name" value="6PGdom_BS"/>
</dbReference>
<dbReference type="EMBL" id="AP021853">
    <property type="protein sequence ID" value="BBN98771.1"/>
    <property type="molecule type" value="Genomic_DNA"/>
</dbReference>
<dbReference type="Gene3D" id="1.10.1040.10">
    <property type="entry name" value="N-(1-d-carboxylethyl)-l-norvaline Dehydrogenase, domain 2"/>
    <property type="match status" value="1"/>
</dbReference>
<dbReference type="InterPro" id="IPR004849">
    <property type="entry name" value="6DGDH_YqeC"/>
</dbReference>
<dbReference type="InterPro" id="IPR036291">
    <property type="entry name" value="NAD(P)-bd_dom_sf"/>
</dbReference>
<dbReference type="Gene3D" id="3.40.50.720">
    <property type="entry name" value="NAD(P)-binding Rossmann-like Domain"/>
    <property type="match status" value="1"/>
</dbReference>
<dbReference type="PANTHER" id="PTHR11811">
    <property type="entry name" value="6-PHOSPHOGLUCONATE DEHYDROGENASE"/>
    <property type="match status" value="1"/>
</dbReference>
<dbReference type="InterPro" id="IPR013328">
    <property type="entry name" value="6PGD_dom2"/>
</dbReference>
<dbReference type="NCBIfam" id="TIGR00872">
    <property type="entry name" value="gnd_rel"/>
    <property type="match status" value="1"/>
</dbReference>
<dbReference type="InterPro" id="IPR006115">
    <property type="entry name" value="6PGDH_NADP-bd"/>
</dbReference>
<sequence>MIEMKIGLIGLGKMGYNLALNMSEHGFAVNAFDLSEAAVKKAQETEGIEGFTSVEKLVNSLETPRVFWLMVPAGDPTEQTLNTLLPLLDEGDIVLDGGNSRYTDTLRRYARCKKQGISFMDVGTSGGMSGARHGACIMVGGEERSFSYLEPLFKAISVEDGYLYTGKAGSGHFLKMVHNGVEYGMMQSLAEGFEVLQKSEFDYDNQAVAKVWNHGSVIRSWLVELLEDAFSKDGNLEKLSGVMSSSGEGKWTLETALDMQVPTPVIALSLLMRYRSLESDTFSGKVVAALRNEFGGHAVVKK</sequence>
<feature type="domain" description="6-phosphogluconate dehydrogenase C-terminal" evidence="4">
    <location>
        <begin position="171"/>
        <end position="298"/>
    </location>
</feature>
<dbReference type="Pfam" id="PF00393">
    <property type="entry name" value="6PGD"/>
    <property type="match status" value="1"/>
</dbReference>
<dbReference type="SMART" id="SM01350">
    <property type="entry name" value="6PGD"/>
    <property type="match status" value="1"/>
</dbReference>
<dbReference type="PROSITE" id="PS00461">
    <property type="entry name" value="6PGD"/>
    <property type="match status" value="1"/>
</dbReference>
<organism evidence="5 6">
    <name type="scientific">Sporolactobacillus terrae</name>
    <dbReference type="NCBI Taxonomy" id="269673"/>
    <lineage>
        <taxon>Bacteria</taxon>
        <taxon>Bacillati</taxon>
        <taxon>Bacillota</taxon>
        <taxon>Bacilli</taxon>
        <taxon>Bacillales</taxon>
        <taxon>Sporolactobacillaceae</taxon>
        <taxon>Sporolactobacillus</taxon>
    </lineage>
</organism>
<dbReference type="Pfam" id="PF03446">
    <property type="entry name" value="NAD_binding_2"/>
    <property type="match status" value="1"/>
</dbReference>
<gene>
    <name evidence="5" type="primary">gnd</name>
    <name evidence="5" type="ORF">St703_14760</name>
</gene>
<evidence type="ECO:0000256" key="1">
    <source>
        <dbReference type="ARBA" id="ARBA00008419"/>
    </source>
</evidence>